<feature type="transmembrane region" description="Helical" evidence="1">
    <location>
        <begin position="347"/>
        <end position="366"/>
    </location>
</feature>
<dbReference type="Pfam" id="PF01757">
    <property type="entry name" value="Acyl_transf_3"/>
    <property type="match status" value="1"/>
</dbReference>
<dbReference type="InterPro" id="IPR002656">
    <property type="entry name" value="Acyl_transf_3_dom"/>
</dbReference>
<feature type="transmembrane region" description="Helical" evidence="1">
    <location>
        <begin position="307"/>
        <end position="327"/>
    </location>
</feature>
<dbReference type="GO" id="GO:0016747">
    <property type="term" value="F:acyltransferase activity, transferring groups other than amino-acyl groups"/>
    <property type="evidence" value="ECO:0007669"/>
    <property type="project" value="InterPro"/>
</dbReference>
<dbReference type="EMBL" id="JYIU01000044">
    <property type="protein sequence ID" value="KJL20029.1"/>
    <property type="molecule type" value="Genomic_DNA"/>
</dbReference>
<dbReference type="AlphaFoldDB" id="A0A0F0KHV2"/>
<keyword evidence="4" id="KW-1185">Reference proteome</keyword>
<name>A0A0F0KHV2_9MICO</name>
<keyword evidence="1" id="KW-1133">Transmembrane helix</keyword>
<proteinExistence type="predicted"/>
<evidence type="ECO:0000313" key="4">
    <source>
        <dbReference type="Proteomes" id="UP000033572"/>
    </source>
</evidence>
<dbReference type="Proteomes" id="UP000033572">
    <property type="component" value="Unassembled WGS sequence"/>
</dbReference>
<dbReference type="GeneID" id="94444629"/>
<keyword evidence="1" id="KW-0812">Transmembrane</keyword>
<feature type="domain" description="Acyltransferase 3" evidence="2">
    <location>
        <begin position="22"/>
        <end position="364"/>
    </location>
</feature>
<feature type="transmembrane region" description="Helical" evidence="1">
    <location>
        <begin position="145"/>
        <end position="165"/>
    </location>
</feature>
<protein>
    <submittedName>
        <fullName evidence="3">Acyltransferase family protein</fullName>
    </submittedName>
</protein>
<dbReference type="KEGG" id="mfol:DXT68_09500"/>
<dbReference type="PATRIC" id="fig|104336.4.peg.2251"/>
<feature type="transmembrane region" description="Helical" evidence="1">
    <location>
        <begin position="263"/>
        <end position="280"/>
    </location>
</feature>
<reference evidence="3 4" key="1">
    <citation type="submission" date="2015-02" db="EMBL/GenBank/DDBJ databases">
        <title>Draft genome sequences of ten Microbacterium spp. with emphasis on heavy metal contaminated environments.</title>
        <authorList>
            <person name="Corretto E."/>
        </authorList>
    </citation>
    <scope>NUCLEOTIDE SEQUENCE [LARGE SCALE GENOMIC DNA]</scope>
    <source>
        <strain evidence="3 4">DSM 12966</strain>
    </source>
</reference>
<feature type="transmembrane region" description="Helical" evidence="1">
    <location>
        <begin position="26"/>
        <end position="47"/>
    </location>
</feature>
<evidence type="ECO:0000256" key="1">
    <source>
        <dbReference type="SAM" id="Phobius"/>
    </source>
</evidence>
<feature type="transmembrane region" description="Helical" evidence="1">
    <location>
        <begin position="67"/>
        <end position="89"/>
    </location>
</feature>
<keyword evidence="1" id="KW-0472">Membrane</keyword>
<keyword evidence="3" id="KW-0808">Transferase</keyword>
<evidence type="ECO:0000313" key="3">
    <source>
        <dbReference type="EMBL" id="KJL20029.1"/>
    </source>
</evidence>
<keyword evidence="3" id="KW-0012">Acyltransferase</keyword>
<dbReference type="RefSeq" id="WP_082068960.1">
    <property type="nucleotide sequence ID" value="NZ_CP031425.1"/>
</dbReference>
<feature type="transmembrane region" description="Helical" evidence="1">
    <location>
        <begin position="231"/>
        <end position="251"/>
    </location>
</feature>
<organism evidence="3 4">
    <name type="scientific">Microbacterium foliorum</name>
    <dbReference type="NCBI Taxonomy" id="104336"/>
    <lineage>
        <taxon>Bacteria</taxon>
        <taxon>Bacillati</taxon>
        <taxon>Actinomycetota</taxon>
        <taxon>Actinomycetes</taxon>
        <taxon>Micrococcales</taxon>
        <taxon>Microbacteriaceae</taxon>
        <taxon>Microbacterium</taxon>
    </lineage>
</organism>
<sequence length="438" mass="45475">MAIVDTPRVTATPSRLSAGRDTGIDLLRAVCVVGVVLLHAIMVGVTVVDGAPVFVNASDGTRWIVPVSWLLQVMPLFFIIGGFAGLLAYRRQRDRGASASAFIAGRVHRLLRPAVVTIGAVGIALGVLSAIGVPAELIVIAGFRYGQPLWFLAVFLLCQALLPALARAHESMPKTTLGALALAAVLVDTVRAQTGLEGVGFVNLAFVWLALQQIGFFLADGTLDRLSGRTRALGGAAALIALVCSFVGGVHSPDLIANINPPTTALLLVGIVHLSAVSLLRDRIGAISRRPAVAAFSSFVNLRTMTIYLWHMPVLLAMAGLSAVWAATSGIALPAPSSTLWWASRPLWLASALVLTALVAVVFARVETRPSPSPTQSIIRVCAATALGLGGVLLLLVGGTSVLTATIAGAALLFAGRLARSSGQSARSERVTHIVGVA</sequence>
<evidence type="ECO:0000259" key="2">
    <source>
        <dbReference type="Pfam" id="PF01757"/>
    </source>
</evidence>
<feature type="transmembrane region" description="Helical" evidence="1">
    <location>
        <begin position="110"/>
        <end position="133"/>
    </location>
</feature>
<accession>A0A0F0KHV2</accession>
<gene>
    <name evidence="3" type="ORF">RN50_02206</name>
</gene>
<comment type="caution">
    <text evidence="3">The sequence shown here is derived from an EMBL/GenBank/DDBJ whole genome shotgun (WGS) entry which is preliminary data.</text>
</comment>